<evidence type="ECO:0000256" key="4">
    <source>
        <dbReference type="ARBA" id="ARBA00054927"/>
    </source>
</evidence>
<dbReference type="Pfam" id="PF00787">
    <property type="entry name" value="PX"/>
    <property type="match status" value="1"/>
</dbReference>
<sequence length="450" mass="50232">MEQLKYIHLPRYRRVLTPDDHIEYEVVVQAAVRSWRVWRRYGDFEALHKALLTQCPNLSKPPEPLPPKSWPQMSWDLGLLTLSNKMWTGLVNTAGSAEVDEVPIDEADRPKVDLRRQGLERYLRAILASPEPGWRESGPWQRFLEIPTVRQYGNGTPPGHVGGGSDQASVRSNGSTAGAGSQRSSLVVDTGGWNAQTWMDEYHQLTALNRDIRNLLVKREAGAARNDVSSVHQCTLHAKQLLADGFVRGTALDQALQALTTTKALSPGESRRRQDTLETWRDEANQLQRSVLNSGGSQSRGSQIGAESRWSSSSSTAYTSKTPSQRRELLQGGQLSRASTARTSKRVFGNASPKIPGSFPDSAECPPETEETRAHDNAGLVTLQQERMKSQDHQVRQFSQILQRQHQLGLTIGHELEIHNQLLGELNEDVDRTGNKLANTRKQLNRLHNS</sequence>
<dbReference type="Proteomes" id="UP001150925">
    <property type="component" value="Unassembled WGS sequence"/>
</dbReference>
<gene>
    <name evidence="8" type="ORF">IWQ62_003694</name>
</gene>
<organism evidence="8 9">
    <name type="scientific">Dispira parvispora</name>
    <dbReference type="NCBI Taxonomy" id="1520584"/>
    <lineage>
        <taxon>Eukaryota</taxon>
        <taxon>Fungi</taxon>
        <taxon>Fungi incertae sedis</taxon>
        <taxon>Zoopagomycota</taxon>
        <taxon>Kickxellomycotina</taxon>
        <taxon>Dimargaritomycetes</taxon>
        <taxon>Dimargaritales</taxon>
        <taxon>Dimargaritaceae</taxon>
        <taxon>Dispira</taxon>
    </lineage>
</organism>
<dbReference type="InterPro" id="IPR001683">
    <property type="entry name" value="PX_dom"/>
</dbReference>
<feature type="domain" description="T-SNARE coiled-coil homology" evidence="6">
    <location>
        <begin position="385"/>
        <end position="447"/>
    </location>
</feature>
<dbReference type="InterPro" id="IPR000727">
    <property type="entry name" value="T_SNARE_dom"/>
</dbReference>
<dbReference type="CDD" id="cd15858">
    <property type="entry name" value="SNARE_VAM7"/>
    <property type="match status" value="1"/>
</dbReference>
<feature type="compositionally biased region" description="Low complexity" evidence="5">
    <location>
        <begin position="294"/>
        <end position="323"/>
    </location>
</feature>
<evidence type="ECO:0000313" key="9">
    <source>
        <dbReference type="Proteomes" id="UP001150925"/>
    </source>
</evidence>
<evidence type="ECO:0000259" key="6">
    <source>
        <dbReference type="PROSITE" id="PS50192"/>
    </source>
</evidence>
<dbReference type="Gene3D" id="3.30.1520.10">
    <property type="entry name" value="Phox-like domain"/>
    <property type="match status" value="1"/>
</dbReference>
<feature type="region of interest" description="Disordered" evidence="5">
    <location>
        <begin position="151"/>
        <end position="185"/>
    </location>
</feature>
<evidence type="ECO:0000259" key="7">
    <source>
        <dbReference type="PROSITE" id="PS50195"/>
    </source>
</evidence>
<dbReference type="EMBL" id="JANBPY010001045">
    <property type="protein sequence ID" value="KAJ1961929.1"/>
    <property type="molecule type" value="Genomic_DNA"/>
</dbReference>
<dbReference type="GO" id="GO:0007034">
    <property type="term" value="P:vacuolar transport"/>
    <property type="evidence" value="ECO:0007669"/>
    <property type="project" value="UniProtKB-ARBA"/>
</dbReference>
<dbReference type="InterPro" id="IPR036871">
    <property type="entry name" value="PX_dom_sf"/>
</dbReference>
<evidence type="ECO:0000256" key="1">
    <source>
        <dbReference type="ARBA" id="ARBA00004116"/>
    </source>
</evidence>
<evidence type="ECO:0008006" key="10">
    <source>
        <dbReference type="Google" id="ProtNLM"/>
    </source>
</evidence>
<dbReference type="GO" id="GO:0016192">
    <property type="term" value="P:vesicle-mediated transport"/>
    <property type="evidence" value="ECO:0007669"/>
    <property type="project" value="UniProtKB-ARBA"/>
</dbReference>
<feature type="domain" description="PX" evidence="7">
    <location>
        <begin position="2"/>
        <end position="150"/>
    </location>
</feature>
<dbReference type="Gene3D" id="1.20.5.110">
    <property type="match status" value="1"/>
</dbReference>
<reference evidence="8" key="1">
    <citation type="submission" date="2022-07" db="EMBL/GenBank/DDBJ databases">
        <title>Phylogenomic reconstructions and comparative analyses of Kickxellomycotina fungi.</title>
        <authorList>
            <person name="Reynolds N.K."/>
            <person name="Stajich J.E."/>
            <person name="Barry K."/>
            <person name="Grigoriev I.V."/>
            <person name="Crous P."/>
            <person name="Smith M.E."/>
        </authorList>
    </citation>
    <scope>NUCLEOTIDE SEQUENCE</scope>
    <source>
        <strain evidence="8">RSA 1196</strain>
    </source>
</reference>
<dbReference type="OrthoDB" id="428895at2759"/>
<feature type="compositionally biased region" description="Polar residues" evidence="5">
    <location>
        <begin position="333"/>
        <end position="342"/>
    </location>
</feature>
<dbReference type="GO" id="GO:0035091">
    <property type="term" value="F:phosphatidylinositol binding"/>
    <property type="evidence" value="ECO:0007669"/>
    <property type="project" value="InterPro"/>
</dbReference>
<evidence type="ECO:0000256" key="5">
    <source>
        <dbReference type="SAM" id="MobiDB-lite"/>
    </source>
</evidence>
<feature type="region of interest" description="Disordered" evidence="5">
    <location>
        <begin position="290"/>
        <end position="370"/>
    </location>
</feature>
<keyword evidence="2" id="KW-0926">Vacuole</keyword>
<keyword evidence="9" id="KW-1185">Reference proteome</keyword>
<dbReference type="AlphaFoldDB" id="A0A9W8E2N9"/>
<comment type="caution">
    <text evidence="8">The sequence shown here is derived from an EMBL/GenBank/DDBJ whole genome shotgun (WGS) entry which is preliminary data.</text>
</comment>
<dbReference type="SMART" id="SM00397">
    <property type="entry name" value="t_SNARE"/>
    <property type="match status" value="1"/>
</dbReference>
<comment type="subcellular location">
    <subcellularLocation>
        <location evidence="1">Vacuole</location>
    </subcellularLocation>
</comment>
<feature type="compositionally biased region" description="Polar residues" evidence="5">
    <location>
        <begin position="166"/>
        <end position="185"/>
    </location>
</feature>
<proteinExistence type="predicted"/>
<evidence type="ECO:0000256" key="3">
    <source>
        <dbReference type="ARBA" id="ARBA00023054"/>
    </source>
</evidence>
<evidence type="ECO:0000313" key="8">
    <source>
        <dbReference type="EMBL" id="KAJ1961929.1"/>
    </source>
</evidence>
<accession>A0A9W8E2N9</accession>
<evidence type="ECO:0000256" key="2">
    <source>
        <dbReference type="ARBA" id="ARBA00022554"/>
    </source>
</evidence>
<keyword evidence="3" id="KW-0175">Coiled coil</keyword>
<comment type="function">
    <text evidence="4">Essential for proper morphogenesis of the vacuole. May exist as structural reinforcement on the surface of the vacuolar membrane and be required for maintenance against rupture by osmotic pressure.</text>
</comment>
<dbReference type="SUPFAM" id="SSF58038">
    <property type="entry name" value="SNARE fusion complex"/>
    <property type="match status" value="1"/>
</dbReference>
<dbReference type="SUPFAM" id="SSF64268">
    <property type="entry name" value="PX domain"/>
    <property type="match status" value="1"/>
</dbReference>
<dbReference type="PROSITE" id="PS50195">
    <property type="entry name" value="PX"/>
    <property type="match status" value="1"/>
</dbReference>
<dbReference type="GO" id="GO:0097576">
    <property type="term" value="P:vacuole fusion"/>
    <property type="evidence" value="ECO:0007669"/>
    <property type="project" value="UniProtKB-ARBA"/>
</dbReference>
<name>A0A9W8E2N9_9FUNG</name>
<dbReference type="FunFam" id="1.20.5.110:FF:000058">
    <property type="entry name" value="VAM7p Vacuolar SNARE protein"/>
    <property type="match status" value="1"/>
</dbReference>
<dbReference type="PROSITE" id="PS50192">
    <property type="entry name" value="T_SNARE"/>
    <property type="match status" value="1"/>
</dbReference>
<protein>
    <recommendedName>
        <fullName evidence="10">Syntaxin</fullName>
    </recommendedName>
</protein>
<dbReference type="GO" id="GO:0000329">
    <property type="term" value="C:fungal-type vacuole membrane"/>
    <property type="evidence" value="ECO:0007669"/>
    <property type="project" value="UniProtKB-ARBA"/>
</dbReference>